<comment type="caution">
    <text evidence="6">The sequence shown here is derived from an EMBL/GenBank/DDBJ whole genome shotgun (WGS) entry which is preliminary data.</text>
</comment>
<dbReference type="Proteomes" id="UP000236333">
    <property type="component" value="Unassembled WGS sequence"/>
</dbReference>
<feature type="compositionally biased region" description="Basic and acidic residues" evidence="4">
    <location>
        <begin position="25"/>
        <end position="34"/>
    </location>
</feature>
<dbReference type="EMBL" id="PGGS01000206">
    <property type="protein sequence ID" value="PNH06953.1"/>
    <property type="molecule type" value="Genomic_DNA"/>
</dbReference>
<feature type="region of interest" description="Disordered" evidence="4">
    <location>
        <begin position="17"/>
        <end position="54"/>
    </location>
</feature>
<dbReference type="SUPFAM" id="SSF63829">
    <property type="entry name" value="Calcium-dependent phosphotriesterase"/>
    <property type="match status" value="1"/>
</dbReference>
<dbReference type="Gene3D" id="2.120.10.30">
    <property type="entry name" value="TolB, C-terminal domain"/>
    <property type="match status" value="1"/>
</dbReference>
<keyword evidence="2" id="KW-0677">Repeat</keyword>
<evidence type="ECO:0000256" key="1">
    <source>
        <dbReference type="ARBA" id="ARBA00004906"/>
    </source>
</evidence>
<dbReference type="InterPro" id="IPR011042">
    <property type="entry name" value="6-blade_b-propeller_TolB-like"/>
</dbReference>
<dbReference type="GO" id="GO:0005737">
    <property type="term" value="C:cytoplasm"/>
    <property type="evidence" value="ECO:0007669"/>
    <property type="project" value="TreeGrafter"/>
</dbReference>
<evidence type="ECO:0000256" key="4">
    <source>
        <dbReference type="SAM" id="MobiDB-lite"/>
    </source>
</evidence>
<evidence type="ECO:0000313" key="7">
    <source>
        <dbReference type="Proteomes" id="UP000236333"/>
    </source>
</evidence>
<evidence type="ECO:0000313" key="6">
    <source>
        <dbReference type="EMBL" id="PNH06953.1"/>
    </source>
</evidence>
<name>A0A2J8A374_9CHLO</name>
<dbReference type="InterPro" id="IPR011333">
    <property type="entry name" value="SKP1/BTB/POZ_sf"/>
</dbReference>
<keyword evidence="7" id="KW-1185">Reference proteome</keyword>
<sequence length="552" mass="58225">MRTGRLESDVKANALAALGAAGGGRPDEADVKEAESEEDGPSADKDELGGAQQQGQAQQVLLFTDGGCFELLGLDGAGAGAGSAAGDAAGGGVRVGPAVPLRDADNAAWPCDELHFATYDASTSSLCATMEDGLVRIDEAGGVTKPEFPSDSLPFRLRDVGQLAADGVGSLYVIASGMLCLLVDSSGADVPGGGMVLLGCSRLDGRPVQHIAYDSGLQRLYAASDRAIYGIRGTTATLFAGGPDGGPGRCRDGAGCNARFSNILAAIIGGDGCLYVADSLDGATFWFLRKVTPSGVVSTVQQLEWDAASSGEYVNMALLPNGWLAVFEWPGSSLRLLQLGLQPLQLGPNKPENLTSCSWRDDLKVDLGTLQQHELSADVTVRVGGIDFPAHRAILLARCPYFERHFATSVGETSRGSIVELPEADPAAFRHLLSYVYTADAAEWEDVDMVQRVAELADRLLLPKLRDEALRRLVAAVQVASVLPVLAWAERMGFSGAVEELLGFYDDHRSEVLEQEEASVEQLMATHPKLAIRLMRTGGKIGGPVEKKARLT</sequence>
<keyword evidence="3" id="KW-0040">ANK repeat</keyword>
<dbReference type="GO" id="GO:0000151">
    <property type="term" value="C:ubiquitin ligase complex"/>
    <property type="evidence" value="ECO:0007669"/>
    <property type="project" value="TreeGrafter"/>
</dbReference>
<dbReference type="InterPro" id="IPR000210">
    <property type="entry name" value="BTB/POZ_dom"/>
</dbReference>
<organism evidence="6 7">
    <name type="scientific">Tetrabaena socialis</name>
    <dbReference type="NCBI Taxonomy" id="47790"/>
    <lineage>
        <taxon>Eukaryota</taxon>
        <taxon>Viridiplantae</taxon>
        <taxon>Chlorophyta</taxon>
        <taxon>core chlorophytes</taxon>
        <taxon>Chlorophyceae</taxon>
        <taxon>CS clade</taxon>
        <taxon>Chlamydomonadales</taxon>
        <taxon>Tetrabaenaceae</taxon>
        <taxon>Tetrabaena</taxon>
    </lineage>
</organism>
<dbReference type="OrthoDB" id="534632at2759"/>
<evidence type="ECO:0000256" key="2">
    <source>
        <dbReference type="ARBA" id="ARBA00022737"/>
    </source>
</evidence>
<gene>
    <name evidence="6" type="ORF">TSOC_006639</name>
</gene>
<proteinExistence type="predicted"/>
<evidence type="ECO:0000259" key="5">
    <source>
        <dbReference type="PROSITE" id="PS50097"/>
    </source>
</evidence>
<dbReference type="SUPFAM" id="SSF54695">
    <property type="entry name" value="POZ domain"/>
    <property type="match status" value="1"/>
</dbReference>
<dbReference type="Pfam" id="PF00651">
    <property type="entry name" value="BTB"/>
    <property type="match status" value="1"/>
</dbReference>
<dbReference type="Gene3D" id="3.30.710.10">
    <property type="entry name" value="Potassium Channel Kv1.1, Chain A"/>
    <property type="match status" value="1"/>
</dbReference>
<accession>A0A2J8A374</accession>
<dbReference type="InterPro" id="IPR044515">
    <property type="entry name" value="ABTB1"/>
</dbReference>
<dbReference type="AlphaFoldDB" id="A0A2J8A374"/>
<dbReference type="PANTHER" id="PTHR46231">
    <property type="entry name" value="ANKYRIN REPEAT AND BTB/POZ DOMAIN-CONTAINING PROTEIN 1"/>
    <property type="match status" value="1"/>
</dbReference>
<dbReference type="PANTHER" id="PTHR46231:SF1">
    <property type="entry name" value="ANKYRIN REPEAT AND BTB_POZ DOMAIN-CONTAINING PROTEIN 1"/>
    <property type="match status" value="1"/>
</dbReference>
<feature type="domain" description="BTB" evidence="5">
    <location>
        <begin position="377"/>
        <end position="445"/>
    </location>
</feature>
<dbReference type="PROSITE" id="PS50097">
    <property type="entry name" value="BTB"/>
    <property type="match status" value="1"/>
</dbReference>
<dbReference type="SMART" id="SM00225">
    <property type="entry name" value="BTB"/>
    <property type="match status" value="1"/>
</dbReference>
<reference evidence="6 7" key="1">
    <citation type="journal article" date="2017" name="Mol. Biol. Evol.">
        <title>The 4-celled Tetrabaena socialis nuclear genome reveals the essential components for genetic control of cell number at the origin of multicellularity in the volvocine lineage.</title>
        <authorList>
            <person name="Featherston J."/>
            <person name="Arakaki Y."/>
            <person name="Hanschen E.R."/>
            <person name="Ferris P.J."/>
            <person name="Michod R.E."/>
            <person name="Olson B.J.S.C."/>
            <person name="Nozaki H."/>
            <person name="Durand P.M."/>
        </authorList>
    </citation>
    <scope>NUCLEOTIDE SEQUENCE [LARGE SCALE GENOMIC DNA]</scope>
    <source>
        <strain evidence="6 7">NIES-571</strain>
    </source>
</reference>
<dbReference type="CDD" id="cd18186">
    <property type="entry name" value="BTB_POZ_ZBTB_KLHL-like"/>
    <property type="match status" value="1"/>
</dbReference>
<evidence type="ECO:0000256" key="3">
    <source>
        <dbReference type="ARBA" id="ARBA00023043"/>
    </source>
</evidence>
<protein>
    <submittedName>
        <fullName evidence="6">Speckle-type POZ protein B</fullName>
    </submittedName>
</protein>
<comment type="pathway">
    <text evidence="1">Protein modification; protein ubiquitination.</text>
</comment>